<dbReference type="InterPro" id="IPR027443">
    <property type="entry name" value="IPNS-like_sf"/>
</dbReference>
<evidence type="ECO:0000256" key="3">
    <source>
        <dbReference type="ARBA" id="ARBA00023004"/>
    </source>
</evidence>
<evidence type="ECO:0000313" key="6">
    <source>
        <dbReference type="Proteomes" id="UP000824890"/>
    </source>
</evidence>
<reference evidence="5 6" key="1">
    <citation type="submission" date="2021-05" db="EMBL/GenBank/DDBJ databases">
        <title>Genome Assembly of Synthetic Allotetraploid Brassica napus Reveals Homoeologous Exchanges between Subgenomes.</title>
        <authorList>
            <person name="Davis J.T."/>
        </authorList>
    </citation>
    <scope>NUCLEOTIDE SEQUENCE [LARGE SCALE GENOMIC DNA]</scope>
    <source>
        <strain evidence="6">cv. Da-Ae</strain>
        <tissue evidence="5">Seedling</tissue>
    </source>
</reference>
<dbReference type="Pfam" id="PF03171">
    <property type="entry name" value="2OG-FeII_Oxy"/>
    <property type="match status" value="2"/>
</dbReference>
<comment type="caution">
    <text evidence="5">The sequence shown here is derived from an EMBL/GenBank/DDBJ whole genome shotgun (WGS) entry which is preliminary data.</text>
</comment>
<proteinExistence type="inferred from homology"/>
<dbReference type="InterPro" id="IPR005123">
    <property type="entry name" value="Oxoglu/Fe-dep_dioxygenase_dom"/>
</dbReference>
<organism evidence="5 6">
    <name type="scientific">Brassica napus</name>
    <name type="common">Rape</name>
    <dbReference type="NCBI Taxonomy" id="3708"/>
    <lineage>
        <taxon>Eukaryota</taxon>
        <taxon>Viridiplantae</taxon>
        <taxon>Streptophyta</taxon>
        <taxon>Embryophyta</taxon>
        <taxon>Tracheophyta</taxon>
        <taxon>Spermatophyta</taxon>
        <taxon>Magnoliopsida</taxon>
        <taxon>eudicotyledons</taxon>
        <taxon>Gunneridae</taxon>
        <taxon>Pentapetalae</taxon>
        <taxon>rosids</taxon>
        <taxon>malvids</taxon>
        <taxon>Brassicales</taxon>
        <taxon>Brassicaceae</taxon>
        <taxon>Brassiceae</taxon>
        <taxon>Brassica</taxon>
    </lineage>
</organism>
<dbReference type="Proteomes" id="UP000824890">
    <property type="component" value="Unassembled WGS sequence"/>
</dbReference>
<feature type="domain" description="Fe2OG dioxygenase" evidence="4">
    <location>
        <begin position="171"/>
        <end position="271"/>
    </location>
</feature>
<dbReference type="InterPro" id="IPR050295">
    <property type="entry name" value="Plant_2OG-oxidoreductases"/>
</dbReference>
<dbReference type="SUPFAM" id="SSF51197">
    <property type="entry name" value="Clavaminate synthase-like"/>
    <property type="match status" value="2"/>
</dbReference>
<dbReference type="Pfam" id="PF14226">
    <property type="entry name" value="DIOX_N"/>
    <property type="match status" value="1"/>
</dbReference>
<evidence type="ECO:0000313" key="5">
    <source>
        <dbReference type="EMBL" id="KAH0841424.1"/>
    </source>
</evidence>
<evidence type="ECO:0000256" key="2">
    <source>
        <dbReference type="ARBA" id="ARBA00022723"/>
    </source>
</evidence>
<gene>
    <name evidence="5" type="ORF">HID58_092216</name>
</gene>
<evidence type="ECO:0000259" key="4">
    <source>
        <dbReference type="PROSITE" id="PS51471"/>
    </source>
</evidence>
<comment type="similarity">
    <text evidence="1">Belongs to the iron/ascorbate-dependent oxidoreductase family.</text>
</comment>
<dbReference type="PROSITE" id="PS51471">
    <property type="entry name" value="FE2OG_OXY"/>
    <property type="match status" value="1"/>
</dbReference>
<dbReference type="InterPro" id="IPR026992">
    <property type="entry name" value="DIOX_N"/>
</dbReference>
<name>A0ABQ7WYP3_BRANA</name>
<evidence type="ECO:0000256" key="1">
    <source>
        <dbReference type="ARBA" id="ARBA00008056"/>
    </source>
</evidence>
<keyword evidence="2" id="KW-0479">Metal-binding</keyword>
<keyword evidence="6" id="KW-1185">Reference proteome</keyword>
<keyword evidence="3" id="KW-0408">Iron</keyword>
<accession>A0ABQ7WYP3</accession>
<dbReference type="Gene3D" id="2.60.120.330">
    <property type="entry name" value="B-lactam Antibiotic, Isopenicillin N Synthase, Chain"/>
    <property type="match status" value="2"/>
</dbReference>
<sequence length="508" mass="58121">MAELVPSKFQGTSPVDIPIVDLSNNEDLVARAVVKASEEWGMFLVVNHGIPTELMRRLKELGTEFFELPEKEKEAVARPADSMDLEGYTTDYEKDKEGRKTWADHLFHRVWPASRINYRFWPKNSPDYRHEEVNEEYAREIKKQSEKIMGWLSEGLGLHRDALKEGLGGETVEYLMKIIFYPPCPKLELLYGAPHHTDLNGITFLIADEVDGLQAYQDNKWVDVKYDDSSIVVIIADQIKRMSNGRYKSGEHRVTMDTVRTRLSWPVFAEPNLDHVVGPLAELVIDDAPKFKPYVDGLQAYQDNKWVDVKYDDSGIVVIIADQIKRMSNGRYKSGEHRATMDMVRTRLSWPVFAEPNLDHVVGPLPELVVDDAPKFKPYVYREYKFLKMNKLPLEIETTPLPLLLDAGKARGRRRREICYIFLMVSLALSQSSRLVSCFALTQSVSLDLVPSKLEQTFVVSAQVFKTTGTASFTGVSRKSCTRSTFHLLPYSEFALHMCFRLSQERVA</sequence>
<dbReference type="EMBL" id="JAGKQM010002976">
    <property type="protein sequence ID" value="KAH0841424.1"/>
    <property type="molecule type" value="Genomic_DNA"/>
</dbReference>
<protein>
    <recommendedName>
        <fullName evidence="4">Fe2OG dioxygenase domain-containing protein</fullName>
    </recommendedName>
</protein>
<dbReference type="PANTHER" id="PTHR47991">
    <property type="entry name" value="OXOGLUTARATE/IRON-DEPENDENT DIOXYGENASE"/>
    <property type="match status" value="1"/>
</dbReference>
<dbReference type="InterPro" id="IPR044861">
    <property type="entry name" value="IPNS-like_FE2OG_OXY"/>
</dbReference>